<gene>
    <name evidence="4" type="ORF">NCTC10660_00630</name>
</gene>
<dbReference type="InterPro" id="IPR009057">
    <property type="entry name" value="Homeodomain-like_sf"/>
</dbReference>
<keyword evidence="1" id="KW-0805">Transcription regulation</keyword>
<evidence type="ECO:0000256" key="2">
    <source>
        <dbReference type="ARBA" id="ARBA00023163"/>
    </source>
</evidence>
<dbReference type="GeneID" id="93351634"/>
<dbReference type="PROSITE" id="PS01124">
    <property type="entry name" value="HTH_ARAC_FAMILY_2"/>
    <property type="match status" value="1"/>
</dbReference>
<dbReference type="PANTHER" id="PTHR47893:SF1">
    <property type="entry name" value="REGULATORY PROTEIN PCHR"/>
    <property type="match status" value="1"/>
</dbReference>
<accession>A0A378TW80</accession>
<sequence>MNTAAIYRQYQTYVRSDKSGWALDGCSDSALMAQAKQPGLHLEMCINRFDSGITLSRMRGGGTGVFPTEIHNFSHNCALFVMVSGQNRLQMGGREYRPSAGEIWLVRGELADVSETLLPDNGGMCALHLDFSLEKLRRWHDEGLLDERLFSPQTIGRFSLQRLAQNAAALTAAACPLLQRPFESDGFGLLADEAAALELSARLLRFTFRRHDNGYRRRRIDEAADILNSEFARPLTIAEIARRVGLNECYLKRYFKAQTGETVAGRLRRLRLEHALALIESGSTVQAAMNFCGYRHAGRFNEAFRRHYGFLPSDVKKSVCMQMTE</sequence>
<dbReference type="SMART" id="SM00342">
    <property type="entry name" value="HTH_ARAC"/>
    <property type="match status" value="1"/>
</dbReference>
<reference evidence="4 5" key="1">
    <citation type="submission" date="2018-06" db="EMBL/GenBank/DDBJ databases">
        <authorList>
            <consortium name="Pathogen Informatics"/>
            <person name="Doyle S."/>
        </authorList>
    </citation>
    <scope>NUCLEOTIDE SEQUENCE [LARGE SCALE GENOMIC DNA]</scope>
    <source>
        <strain evidence="4 5">NCTC10660</strain>
    </source>
</reference>
<evidence type="ECO:0000259" key="3">
    <source>
        <dbReference type="PROSITE" id="PS01124"/>
    </source>
</evidence>
<dbReference type="Pfam" id="PF12833">
    <property type="entry name" value="HTH_18"/>
    <property type="match status" value="1"/>
</dbReference>
<dbReference type="EMBL" id="UGQW01000002">
    <property type="protein sequence ID" value="STZ67156.1"/>
    <property type="molecule type" value="Genomic_DNA"/>
</dbReference>
<dbReference type="PANTHER" id="PTHR47893">
    <property type="entry name" value="REGULATORY PROTEIN PCHR"/>
    <property type="match status" value="1"/>
</dbReference>
<name>A0A378TW80_NEIEL</name>
<dbReference type="Gene3D" id="1.10.10.60">
    <property type="entry name" value="Homeodomain-like"/>
    <property type="match status" value="1"/>
</dbReference>
<evidence type="ECO:0000313" key="4">
    <source>
        <dbReference type="EMBL" id="STZ67156.1"/>
    </source>
</evidence>
<dbReference type="GO" id="GO:0003700">
    <property type="term" value="F:DNA-binding transcription factor activity"/>
    <property type="evidence" value="ECO:0007669"/>
    <property type="project" value="InterPro"/>
</dbReference>
<organism evidence="4 5">
    <name type="scientific">Neisseria elongata</name>
    <dbReference type="NCBI Taxonomy" id="495"/>
    <lineage>
        <taxon>Bacteria</taxon>
        <taxon>Pseudomonadati</taxon>
        <taxon>Pseudomonadota</taxon>
        <taxon>Betaproteobacteria</taxon>
        <taxon>Neisseriales</taxon>
        <taxon>Neisseriaceae</taxon>
        <taxon>Neisseria</taxon>
    </lineage>
</organism>
<keyword evidence="2" id="KW-0804">Transcription</keyword>
<dbReference type="InterPro" id="IPR018060">
    <property type="entry name" value="HTH_AraC"/>
</dbReference>
<dbReference type="SUPFAM" id="SSF46689">
    <property type="entry name" value="Homeodomain-like"/>
    <property type="match status" value="2"/>
</dbReference>
<dbReference type="InterPro" id="IPR053142">
    <property type="entry name" value="PchR_regulatory_protein"/>
</dbReference>
<dbReference type="AlphaFoldDB" id="A0A378TW80"/>
<feature type="domain" description="HTH araC/xylS-type" evidence="3">
    <location>
        <begin position="221"/>
        <end position="318"/>
    </location>
</feature>
<dbReference type="Proteomes" id="UP000254927">
    <property type="component" value="Unassembled WGS sequence"/>
</dbReference>
<dbReference type="GO" id="GO:0043565">
    <property type="term" value="F:sequence-specific DNA binding"/>
    <property type="evidence" value="ECO:0007669"/>
    <property type="project" value="InterPro"/>
</dbReference>
<evidence type="ECO:0000256" key="1">
    <source>
        <dbReference type="ARBA" id="ARBA00023015"/>
    </source>
</evidence>
<protein>
    <submittedName>
        <fullName evidence="4">AraC family transcriptional regulator</fullName>
    </submittedName>
</protein>
<proteinExistence type="predicted"/>
<evidence type="ECO:0000313" key="5">
    <source>
        <dbReference type="Proteomes" id="UP000254927"/>
    </source>
</evidence>
<dbReference type="RefSeq" id="WP_074894063.1">
    <property type="nucleotide sequence ID" value="NZ_CP031252.1"/>
</dbReference>